<dbReference type="SUPFAM" id="SSF56601">
    <property type="entry name" value="beta-lactamase/transpeptidase-like"/>
    <property type="match status" value="1"/>
</dbReference>
<dbReference type="InterPro" id="IPR050491">
    <property type="entry name" value="AmpC-like"/>
</dbReference>
<dbReference type="PANTHER" id="PTHR46825:SF12">
    <property type="entry name" value="PENICILLIN-BINDING PROTEIN 4"/>
    <property type="match status" value="1"/>
</dbReference>
<name>A0A8H9IB95_9ALTE</name>
<organism evidence="3 4">
    <name type="scientific">Paraglaciecola chathamensis</name>
    <dbReference type="NCBI Taxonomy" id="368405"/>
    <lineage>
        <taxon>Bacteria</taxon>
        <taxon>Pseudomonadati</taxon>
        <taxon>Pseudomonadota</taxon>
        <taxon>Gammaproteobacteria</taxon>
        <taxon>Alteromonadales</taxon>
        <taxon>Alteromonadaceae</taxon>
        <taxon>Paraglaciecola</taxon>
    </lineage>
</organism>
<protein>
    <recommendedName>
        <fullName evidence="2">Beta-lactamase-related domain-containing protein</fullName>
    </recommendedName>
</protein>
<proteinExistence type="predicted"/>
<evidence type="ECO:0000313" key="4">
    <source>
        <dbReference type="Proteomes" id="UP000622604"/>
    </source>
</evidence>
<dbReference type="Pfam" id="PF00144">
    <property type="entry name" value="Beta-lactamase"/>
    <property type="match status" value="1"/>
</dbReference>
<gene>
    <name evidence="3" type="ORF">GCM10011274_10890</name>
</gene>
<reference evidence="3" key="1">
    <citation type="journal article" date="2014" name="Int. J. Syst. Evol. Microbiol.">
        <title>Complete genome sequence of Corynebacterium casei LMG S-19264T (=DSM 44701T), isolated from a smear-ripened cheese.</title>
        <authorList>
            <consortium name="US DOE Joint Genome Institute (JGI-PGF)"/>
            <person name="Walter F."/>
            <person name="Albersmeier A."/>
            <person name="Kalinowski J."/>
            <person name="Ruckert C."/>
        </authorList>
    </citation>
    <scope>NUCLEOTIDE SEQUENCE</scope>
    <source>
        <strain evidence="3">KCTC 32337</strain>
    </source>
</reference>
<dbReference type="PANTHER" id="PTHR46825">
    <property type="entry name" value="D-ALANYL-D-ALANINE-CARBOXYPEPTIDASE/ENDOPEPTIDASE AMPH"/>
    <property type="match status" value="1"/>
</dbReference>
<evidence type="ECO:0000256" key="1">
    <source>
        <dbReference type="SAM" id="Phobius"/>
    </source>
</evidence>
<accession>A0A8H9IB95</accession>
<dbReference type="InterPro" id="IPR012338">
    <property type="entry name" value="Beta-lactam/transpept-like"/>
</dbReference>
<keyword evidence="1" id="KW-1133">Transmembrane helix</keyword>
<dbReference type="InterPro" id="IPR001466">
    <property type="entry name" value="Beta-lactam-related"/>
</dbReference>
<keyword evidence="1" id="KW-0472">Membrane</keyword>
<dbReference type="EMBL" id="BMZC01000003">
    <property type="protein sequence ID" value="GGZ54709.1"/>
    <property type="molecule type" value="Genomic_DNA"/>
</dbReference>
<sequence length="392" mass="43723">MEPWAETENTVAFARYLKSEVNDNFRGNAAYALIERGEIVDTHFVSTGKPVDEQSVFGVASVSKWVTAMAVMRLVEQGVLDLDTPVSQYLKRWQLPQSKFDNEQVTLRLLLSHTAGIEDGLGHDGFAPGKPIQPLTEHLTKAADADPGVSGRVVVTQPPGESWDYSGGSYNLIQLIIEDVTQTGFQEAMHGLLFEPLGLKNTYFQVDRNDPLLTEYYGEGQQVREYPNYTSLAATGLYSNLTDMHKLMTANVVLQFSDIRTTPLLSKNSLMQMQQPEAFVSGQAIWGAGVMLFTPSDTGFIIGHGGQSPYLNSTVRFDPETGDGFIMFQTGNEEAFASDMATQWTLWQTGKPDIYLVTNRMDLVIQDIILGTLFIVIAVIAYWVWRRIRQKK</sequence>
<evidence type="ECO:0000313" key="3">
    <source>
        <dbReference type="EMBL" id="GGZ54709.1"/>
    </source>
</evidence>
<feature type="domain" description="Beta-lactamase-related" evidence="2">
    <location>
        <begin position="24"/>
        <end position="337"/>
    </location>
</feature>
<dbReference type="RefSeq" id="WP_191865528.1">
    <property type="nucleotide sequence ID" value="NZ_BMZC01000003.1"/>
</dbReference>
<dbReference type="AlphaFoldDB" id="A0A8H9IB95"/>
<feature type="transmembrane region" description="Helical" evidence="1">
    <location>
        <begin position="368"/>
        <end position="385"/>
    </location>
</feature>
<reference evidence="3" key="2">
    <citation type="submission" date="2020-09" db="EMBL/GenBank/DDBJ databases">
        <authorList>
            <person name="Sun Q."/>
            <person name="Kim S."/>
        </authorList>
    </citation>
    <scope>NUCLEOTIDE SEQUENCE</scope>
    <source>
        <strain evidence="3">KCTC 32337</strain>
    </source>
</reference>
<dbReference type="Gene3D" id="3.40.710.10">
    <property type="entry name" value="DD-peptidase/beta-lactamase superfamily"/>
    <property type="match status" value="1"/>
</dbReference>
<dbReference type="Proteomes" id="UP000622604">
    <property type="component" value="Unassembled WGS sequence"/>
</dbReference>
<comment type="caution">
    <text evidence="3">The sequence shown here is derived from an EMBL/GenBank/DDBJ whole genome shotgun (WGS) entry which is preliminary data.</text>
</comment>
<keyword evidence="1" id="KW-0812">Transmembrane</keyword>
<evidence type="ECO:0000259" key="2">
    <source>
        <dbReference type="Pfam" id="PF00144"/>
    </source>
</evidence>